<accession>A0A087TCI3</accession>
<name>A0A087TCI3_STEMI</name>
<feature type="region of interest" description="Disordered" evidence="1">
    <location>
        <begin position="1"/>
        <end position="96"/>
    </location>
</feature>
<dbReference type="EMBL" id="KK114581">
    <property type="protein sequence ID" value="KFM62822.1"/>
    <property type="molecule type" value="Genomic_DNA"/>
</dbReference>
<feature type="non-terminal residue" evidence="2">
    <location>
        <position position="96"/>
    </location>
</feature>
<gene>
    <name evidence="2" type="ORF">X975_22684</name>
</gene>
<evidence type="ECO:0000313" key="2">
    <source>
        <dbReference type="EMBL" id="KFM62822.1"/>
    </source>
</evidence>
<feature type="compositionally biased region" description="Polar residues" evidence="1">
    <location>
        <begin position="39"/>
        <end position="72"/>
    </location>
</feature>
<protein>
    <submittedName>
        <fullName evidence="2">Uncharacterized protein</fullName>
    </submittedName>
</protein>
<evidence type="ECO:0000256" key="1">
    <source>
        <dbReference type="SAM" id="MobiDB-lite"/>
    </source>
</evidence>
<proteinExistence type="predicted"/>
<dbReference type="Proteomes" id="UP000054359">
    <property type="component" value="Unassembled WGS sequence"/>
</dbReference>
<dbReference type="AlphaFoldDB" id="A0A087TCI3"/>
<dbReference type="OrthoDB" id="10526280at2759"/>
<evidence type="ECO:0000313" key="3">
    <source>
        <dbReference type="Proteomes" id="UP000054359"/>
    </source>
</evidence>
<organism evidence="2 3">
    <name type="scientific">Stegodyphus mimosarum</name>
    <name type="common">African social velvet spider</name>
    <dbReference type="NCBI Taxonomy" id="407821"/>
    <lineage>
        <taxon>Eukaryota</taxon>
        <taxon>Metazoa</taxon>
        <taxon>Ecdysozoa</taxon>
        <taxon>Arthropoda</taxon>
        <taxon>Chelicerata</taxon>
        <taxon>Arachnida</taxon>
        <taxon>Araneae</taxon>
        <taxon>Araneomorphae</taxon>
        <taxon>Entelegynae</taxon>
        <taxon>Eresoidea</taxon>
        <taxon>Eresidae</taxon>
        <taxon>Stegodyphus</taxon>
    </lineage>
</organism>
<keyword evidence="3" id="KW-1185">Reference proteome</keyword>
<reference evidence="2 3" key="1">
    <citation type="submission" date="2013-11" db="EMBL/GenBank/DDBJ databases">
        <title>Genome sequencing of Stegodyphus mimosarum.</title>
        <authorList>
            <person name="Bechsgaard J."/>
        </authorList>
    </citation>
    <scope>NUCLEOTIDE SEQUENCE [LARGE SCALE GENOMIC DNA]</scope>
</reference>
<sequence>MKSRQEKRVNAHHNSQAAEEKSQSEAMSVLQSVKLKPTGLSQTLKSPTDSTATEESNLHASTTSVITSSPGSPQLDPGGRLTPSLKSKPPPIAPKP</sequence>